<sequence length="101" mass="11505">MTTDDEDRLIMAAAVDDPTLTAKEIRNELGLRVSVSTILAYWQNAVFTDESAFTTRWDKRQRIWRADRTSDGYFYLQQYRSPINKARSPTETVGKPGGNAS</sequence>
<proteinExistence type="predicted"/>
<organism>
    <name type="scientific">Ixodes scapularis</name>
    <name type="common">Black-legged tick</name>
    <name type="synonym">Deer tick</name>
    <dbReference type="NCBI Taxonomy" id="6945"/>
    <lineage>
        <taxon>Eukaryota</taxon>
        <taxon>Metazoa</taxon>
        <taxon>Ecdysozoa</taxon>
        <taxon>Arthropoda</taxon>
        <taxon>Chelicerata</taxon>
        <taxon>Arachnida</taxon>
        <taxon>Acari</taxon>
        <taxon>Parasitiformes</taxon>
        <taxon>Ixodida</taxon>
        <taxon>Ixodoidea</taxon>
        <taxon>Ixodidae</taxon>
        <taxon>Ixodinae</taxon>
        <taxon>Ixodes</taxon>
    </lineage>
</organism>
<dbReference type="Proteomes" id="UP000001555">
    <property type="component" value="Unassembled WGS sequence"/>
</dbReference>
<dbReference type="EMBL" id="ABJB010120171">
    <property type="status" value="NOT_ANNOTATED_CDS"/>
    <property type="molecule type" value="Genomic_DNA"/>
</dbReference>
<dbReference type="InParanoid" id="B7QGC3"/>
<reference evidence="2" key="2">
    <citation type="submission" date="2020-05" db="UniProtKB">
        <authorList>
            <consortium name="EnsemblMetazoa"/>
        </authorList>
    </citation>
    <scope>IDENTIFICATION</scope>
    <source>
        <strain evidence="2">wikel</strain>
    </source>
</reference>
<dbReference type="EnsemblMetazoa" id="ISCW022383-RA">
    <property type="protein sequence ID" value="ISCW022383-PA"/>
    <property type="gene ID" value="ISCW022383"/>
</dbReference>
<protein>
    <submittedName>
        <fullName evidence="1 2">Uncharacterized protein</fullName>
    </submittedName>
</protein>
<keyword evidence="3" id="KW-1185">Reference proteome</keyword>
<dbReference type="HOGENOM" id="CLU_2294747_0_0_1"/>
<dbReference type="PaxDb" id="6945-B7QGC3"/>
<dbReference type="AlphaFoldDB" id="B7QGC3"/>
<evidence type="ECO:0000313" key="3">
    <source>
        <dbReference type="Proteomes" id="UP000001555"/>
    </source>
</evidence>
<name>B7QGC3_IXOSC</name>
<evidence type="ECO:0000313" key="1">
    <source>
        <dbReference type="EMBL" id="EEC17895.1"/>
    </source>
</evidence>
<gene>
    <name evidence="1" type="ORF">IscW_ISCW022383</name>
</gene>
<dbReference type="EMBL" id="DS930337">
    <property type="protein sequence ID" value="EEC17895.1"/>
    <property type="molecule type" value="Genomic_DNA"/>
</dbReference>
<accession>B7QGC3</accession>
<dbReference type="VEuPathDB" id="VectorBase:ISCW022383"/>
<evidence type="ECO:0000313" key="2">
    <source>
        <dbReference type="EnsemblMetazoa" id="ISCW022383-PA"/>
    </source>
</evidence>
<reference evidence="1 3" key="1">
    <citation type="submission" date="2008-03" db="EMBL/GenBank/DDBJ databases">
        <title>Annotation of Ixodes scapularis.</title>
        <authorList>
            <consortium name="Ixodes scapularis Genome Project Consortium"/>
            <person name="Caler E."/>
            <person name="Hannick L.I."/>
            <person name="Bidwell S."/>
            <person name="Joardar V."/>
            <person name="Thiagarajan M."/>
            <person name="Amedeo P."/>
            <person name="Galinsky K.J."/>
            <person name="Schobel S."/>
            <person name="Inman J."/>
            <person name="Hostetler J."/>
            <person name="Miller J."/>
            <person name="Hammond M."/>
            <person name="Megy K."/>
            <person name="Lawson D."/>
            <person name="Kodira C."/>
            <person name="Sutton G."/>
            <person name="Meyer J."/>
            <person name="Hill C.A."/>
            <person name="Birren B."/>
            <person name="Nene V."/>
            <person name="Collins F."/>
            <person name="Alarcon-Chaidez F."/>
            <person name="Wikel S."/>
            <person name="Strausberg R."/>
        </authorList>
    </citation>
    <scope>NUCLEOTIDE SEQUENCE [LARGE SCALE GENOMIC DNA]</scope>
    <source>
        <strain evidence="3">Wikel</strain>
        <strain evidence="1">Wikel colony</strain>
    </source>
</reference>
<dbReference type="VEuPathDB" id="VectorBase:ISCI022383"/>